<sequence length="61" mass="6954">MPEIEDSRRKKIKQNPTLTIILPSILNSPATVKAQPAPSHRSKSTWIQKDHCFLQSPFVDK</sequence>
<proteinExistence type="evidence at transcript level"/>
<protein>
    <submittedName>
        <fullName evidence="1">Uncharacterized protein</fullName>
    </submittedName>
</protein>
<name>I3T1S8_LOTJA</name>
<dbReference type="EMBL" id="BT146676">
    <property type="protein sequence ID" value="AFK46470.1"/>
    <property type="molecule type" value="mRNA"/>
</dbReference>
<evidence type="ECO:0000313" key="1">
    <source>
        <dbReference type="EMBL" id="AFK46470.1"/>
    </source>
</evidence>
<organism evidence="1">
    <name type="scientific">Lotus japonicus</name>
    <name type="common">Lotus corniculatus var. japonicus</name>
    <dbReference type="NCBI Taxonomy" id="34305"/>
    <lineage>
        <taxon>Eukaryota</taxon>
        <taxon>Viridiplantae</taxon>
        <taxon>Streptophyta</taxon>
        <taxon>Embryophyta</taxon>
        <taxon>Tracheophyta</taxon>
        <taxon>Spermatophyta</taxon>
        <taxon>Magnoliopsida</taxon>
        <taxon>eudicotyledons</taxon>
        <taxon>Gunneridae</taxon>
        <taxon>Pentapetalae</taxon>
        <taxon>rosids</taxon>
        <taxon>fabids</taxon>
        <taxon>Fabales</taxon>
        <taxon>Fabaceae</taxon>
        <taxon>Papilionoideae</taxon>
        <taxon>50 kb inversion clade</taxon>
        <taxon>NPAAA clade</taxon>
        <taxon>Hologalegina</taxon>
        <taxon>robinioid clade</taxon>
        <taxon>Loteae</taxon>
        <taxon>Lotus</taxon>
    </lineage>
</organism>
<accession>I3T1S8</accession>
<dbReference type="AlphaFoldDB" id="I3T1S8"/>
<reference evidence="1" key="1">
    <citation type="submission" date="2012-05" db="EMBL/GenBank/DDBJ databases">
        <authorList>
            <person name="Krishnakumar V."/>
            <person name="Cheung F."/>
            <person name="Xiao Y."/>
            <person name="Chan A."/>
            <person name="Moskal W.A."/>
            <person name="Town C.D."/>
        </authorList>
    </citation>
    <scope>NUCLEOTIDE SEQUENCE</scope>
</reference>